<accession>A0A6N8DPA7</accession>
<dbReference type="AlphaFoldDB" id="A0A6N8DPA7"/>
<proteinExistence type="predicted"/>
<comment type="caution">
    <text evidence="1">The sequence shown here is derived from an EMBL/GenBank/DDBJ whole genome shotgun (WGS) entry which is preliminary data.</text>
</comment>
<sequence>MFIYTDDGEYINADFIVSAKKRGNDGDFIVTMTNEVIHNVSDFNYIAERSIRDGVFNVIGTNTTLLIVEMKGDYSGVSESHQTVVAIEIMDDEPVRALTPSGWYELGNNKDCRIAIVDNRGMAYMHGPRVPVHIFIEDAIKSLNDEIAKAKDRE</sequence>
<dbReference type="EMBL" id="WNKS01000007">
    <property type="protein sequence ID" value="MTV31375.1"/>
    <property type="molecule type" value="Genomic_DNA"/>
</dbReference>
<protein>
    <submittedName>
        <fullName evidence="1">Uncharacterized protein</fullName>
    </submittedName>
</protein>
<dbReference type="Proteomes" id="UP000439113">
    <property type="component" value="Unassembled WGS sequence"/>
</dbReference>
<evidence type="ECO:0000313" key="2">
    <source>
        <dbReference type="Proteomes" id="UP000439113"/>
    </source>
</evidence>
<gene>
    <name evidence="1" type="ORF">GJ654_10255</name>
</gene>
<reference evidence="1 2" key="1">
    <citation type="submission" date="2019-11" db="EMBL/GenBank/DDBJ databases">
        <title>Whole-genome sequence of a Rhodoblastus acidophilus DSM 142.</title>
        <authorList>
            <person name="Kyndt J.A."/>
            <person name="Meyer T.E."/>
        </authorList>
    </citation>
    <scope>NUCLEOTIDE SEQUENCE [LARGE SCALE GENOMIC DNA]</scope>
    <source>
        <strain evidence="1 2">DSM 142</strain>
    </source>
</reference>
<evidence type="ECO:0000313" key="1">
    <source>
        <dbReference type="EMBL" id="MTV31375.1"/>
    </source>
</evidence>
<organism evidence="1 2">
    <name type="scientific">Rhodoblastus acidophilus</name>
    <name type="common">Rhodopseudomonas acidophila</name>
    <dbReference type="NCBI Taxonomy" id="1074"/>
    <lineage>
        <taxon>Bacteria</taxon>
        <taxon>Pseudomonadati</taxon>
        <taxon>Pseudomonadota</taxon>
        <taxon>Alphaproteobacteria</taxon>
        <taxon>Hyphomicrobiales</taxon>
        <taxon>Rhodoblastaceae</taxon>
        <taxon>Rhodoblastus</taxon>
    </lineage>
</organism>
<name>A0A6N8DPA7_RHOAC</name>
<dbReference type="RefSeq" id="WP_155446061.1">
    <property type="nucleotide sequence ID" value="NZ_JAOQNR010000010.1"/>
</dbReference>